<proteinExistence type="predicted"/>
<dbReference type="EMBL" id="MSCN01000001">
    <property type="protein sequence ID" value="PQJ78009.1"/>
    <property type="molecule type" value="Genomic_DNA"/>
</dbReference>
<dbReference type="Pfam" id="PF00144">
    <property type="entry name" value="Beta-lactamase"/>
    <property type="match status" value="1"/>
</dbReference>
<protein>
    <recommendedName>
        <fullName evidence="1">Beta-lactamase-related domain-containing protein</fullName>
    </recommendedName>
</protein>
<reference evidence="2 3" key="1">
    <citation type="submission" date="2016-12" db="EMBL/GenBank/DDBJ databases">
        <title>Trade-off between light-utilization and light-protection in marine flavobacteria.</title>
        <authorList>
            <person name="Kumagai Y."/>
            <person name="Yoshizawa S."/>
            <person name="Kogure K."/>
            <person name="Iwasaki W."/>
        </authorList>
    </citation>
    <scope>NUCLEOTIDE SEQUENCE [LARGE SCALE GENOMIC DNA]</scope>
    <source>
        <strain evidence="2 3">NBRC 108759</strain>
    </source>
</reference>
<gene>
    <name evidence="2" type="ORF">BTO18_01865</name>
</gene>
<dbReference type="AlphaFoldDB" id="A0A2S7WK82"/>
<comment type="caution">
    <text evidence="2">The sequence shown here is derived from an EMBL/GenBank/DDBJ whole genome shotgun (WGS) entry which is preliminary data.</text>
</comment>
<sequence>MRQLLILFLSISISAFSQNKLLEKKFDSVLSDYKSDDKPGIVAGVIENGKLLYLKGFGVENIETKQLITPQTKFQVDHLAKQFTVLSILLLEEEGKLSFEDDIRKYLPNLPKYQHIIKVKHLLNHTSGLHCLIPLKELLNIRQNDVFTQQDAVKIISAQQKLNFKPGTEFSYHTSDTEVILMVEIVKSISNTSFEEFTKKRVFEPLEMNNTSFNSSRKMLNNLAKSYTIREKTTFNPVNDLTLGVSNLYTTAEDFAKWFQMFYADKTLSSLVKKLDAYVTLDSGKEYNSTWGKLALGRYFDHPERGLPKMSWQYGLIGGYGANFFRYQSHNLVTFVFGNNNRYNGMPAGNLGNVLMEKEYTEPIEIDYSKIAFKQLSAKQLKKHEGIYWDKTNSLVREIYLKNDTLRCKLLSNNRETSLLALGENKFQFYLRGDTEIILTFKDNSLEFSSLNSDVSNYDKINLIDESEVKKSEYVGTYYNKEFDVILHFGVKENLLSLSNFKTNPIKFFPIVKDAFRSNTYIYSGVQFTRKDNLVEGFNINTDGVKNLYFEKLI</sequence>
<dbReference type="Proteomes" id="UP000238882">
    <property type="component" value="Unassembled WGS sequence"/>
</dbReference>
<dbReference type="OrthoDB" id="9793489at2"/>
<dbReference type="PANTHER" id="PTHR46825:SF9">
    <property type="entry name" value="BETA-LACTAMASE-RELATED DOMAIN-CONTAINING PROTEIN"/>
    <property type="match status" value="1"/>
</dbReference>
<dbReference type="InterPro" id="IPR012338">
    <property type="entry name" value="Beta-lactam/transpept-like"/>
</dbReference>
<dbReference type="SUPFAM" id="SSF56601">
    <property type="entry name" value="beta-lactamase/transpeptidase-like"/>
    <property type="match status" value="1"/>
</dbReference>
<keyword evidence="3" id="KW-1185">Reference proteome</keyword>
<dbReference type="PANTHER" id="PTHR46825">
    <property type="entry name" value="D-ALANYL-D-ALANINE-CARBOXYPEPTIDASE/ENDOPEPTIDASE AMPH"/>
    <property type="match status" value="1"/>
</dbReference>
<accession>A0A2S7WK82</accession>
<feature type="domain" description="Beta-lactamase-related" evidence="1">
    <location>
        <begin position="36"/>
        <end position="344"/>
    </location>
</feature>
<dbReference type="Gene3D" id="3.40.710.10">
    <property type="entry name" value="DD-peptidase/beta-lactamase superfamily"/>
    <property type="match status" value="1"/>
</dbReference>
<name>A0A2S7WK82_9FLAO</name>
<evidence type="ECO:0000313" key="2">
    <source>
        <dbReference type="EMBL" id="PQJ78009.1"/>
    </source>
</evidence>
<evidence type="ECO:0000259" key="1">
    <source>
        <dbReference type="Pfam" id="PF00144"/>
    </source>
</evidence>
<evidence type="ECO:0000313" key="3">
    <source>
        <dbReference type="Proteomes" id="UP000238882"/>
    </source>
</evidence>
<dbReference type="InterPro" id="IPR050491">
    <property type="entry name" value="AmpC-like"/>
</dbReference>
<organism evidence="2 3">
    <name type="scientific">Polaribacter porphyrae</name>
    <dbReference type="NCBI Taxonomy" id="1137780"/>
    <lineage>
        <taxon>Bacteria</taxon>
        <taxon>Pseudomonadati</taxon>
        <taxon>Bacteroidota</taxon>
        <taxon>Flavobacteriia</taxon>
        <taxon>Flavobacteriales</taxon>
        <taxon>Flavobacteriaceae</taxon>
    </lineage>
</organism>
<dbReference type="RefSeq" id="WP_105014591.1">
    <property type="nucleotide sequence ID" value="NZ_MSCN01000001.1"/>
</dbReference>
<dbReference type="InterPro" id="IPR001466">
    <property type="entry name" value="Beta-lactam-related"/>
</dbReference>